<evidence type="ECO:0008006" key="3">
    <source>
        <dbReference type="Google" id="ProtNLM"/>
    </source>
</evidence>
<comment type="caution">
    <text evidence="1">The sequence shown here is derived from an EMBL/GenBank/DDBJ whole genome shotgun (WGS) entry which is preliminary data.</text>
</comment>
<dbReference type="InterPro" id="IPR001969">
    <property type="entry name" value="Aspartic_peptidase_AS"/>
</dbReference>
<organism evidence="1 2">
    <name type="scientific">Ameca splendens</name>
    <dbReference type="NCBI Taxonomy" id="208324"/>
    <lineage>
        <taxon>Eukaryota</taxon>
        <taxon>Metazoa</taxon>
        <taxon>Chordata</taxon>
        <taxon>Craniata</taxon>
        <taxon>Vertebrata</taxon>
        <taxon>Euteleostomi</taxon>
        <taxon>Actinopterygii</taxon>
        <taxon>Neopterygii</taxon>
        <taxon>Teleostei</taxon>
        <taxon>Neoteleostei</taxon>
        <taxon>Acanthomorphata</taxon>
        <taxon>Ovalentaria</taxon>
        <taxon>Atherinomorphae</taxon>
        <taxon>Cyprinodontiformes</taxon>
        <taxon>Goodeidae</taxon>
        <taxon>Ameca</taxon>
    </lineage>
</organism>
<evidence type="ECO:0000313" key="2">
    <source>
        <dbReference type="Proteomes" id="UP001469553"/>
    </source>
</evidence>
<accession>A0ABV0Z1J0</accession>
<protein>
    <recommendedName>
        <fullName evidence="3">Peptidase A2 domain-containing protein</fullName>
    </recommendedName>
</protein>
<sequence length="102" mass="11312">MSVPFSSQTVYVHEINLTEVQNLYLHVAVDKISCTVQILTSSAARPVELTVDSGSSVSILPKFFYEKYFRGEKLQPPKVKLVTYSRAPIPVIGCLPATVLKK</sequence>
<dbReference type="PROSITE" id="PS00141">
    <property type="entry name" value="ASP_PROTEASE"/>
    <property type="match status" value="1"/>
</dbReference>
<gene>
    <name evidence="1" type="ORF">AMECASPLE_021167</name>
</gene>
<dbReference type="Proteomes" id="UP001469553">
    <property type="component" value="Unassembled WGS sequence"/>
</dbReference>
<evidence type="ECO:0000313" key="1">
    <source>
        <dbReference type="EMBL" id="MEQ2300039.1"/>
    </source>
</evidence>
<proteinExistence type="predicted"/>
<name>A0ABV0Z1J0_9TELE</name>
<reference evidence="1 2" key="1">
    <citation type="submission" date="2021-06" db="EMBL/GenBank/DDBJ databases">
        <authorList>
            <person name="Palmer J.M."/>
        </authorList>
    </citation>
    <scope>NUCLEOTIDE SEQUENCE [LARGE SCALE GENOMIC DNA]</scope>
    <source>
        <strain evidence="1 2">AS_MEX2019</strain>
        <tissue evidence="1">Muscle</tissue>
    </source>
</reference>
<dbReference type="EMBL" id="JAHRIP010048836">
    <property type="protein sequence ID" value="MEQ2300039.1"/>
    <property type="molecule type" value="Genomic_DNA"/>
</dbReference>
<keyword evidence="2" id="KW-1185">Reference proteome</keyword>